<dbReference type="GO" id="GO:0003887">
    <property type="term" value="F:DNA-directed DNA polymerase activity"/>
    <property type="evidence" value="ECO:0007669"/>
    <property type="project" value="TreeGrafter"/>
</dbReference>
<feature type="coiled-coil region" evidence="1">
    <location>
        <begin position="11"/>
        <end position="38"/>
    </location>
</feature>
<evidence type="ECO:0000313" key="3">
    <source>
        <dbReference type="EMBL" id="KAJ1168805.1"/>
    </source>
</evidence>
<feature type="compositionally biased region" description="Basic and acidic residues" evidence="2">
    <location>
        <begin position="141"/>
        <end position="158"/>
    </location>
</feature>
<comment type="caution">
    <text evidence="3">The sequence shown here is derived from an EMBL/GenBank/DDBJ whole genome shotgun (WGS) entry which is preliminary data.</text>
</comment>
<dbReference type="PANTHER" id="PTHR14303">
    <property type="entry name" value="DNA POLYMERASE DELTA SUBUNIT 4"/>
    <property type="match status" value="1"/>
</dbReference>
<dbReference type="Proteomes" id="UP001066276">
    <property type="component" value="Chromosome 4_1"/>
</dbReference>
<dbReference type="InterPro" id="IPR007218">
    <property type="entry name" value="DNA_pol_delta_4"/>
</dbReference>
<reference evidence="3" key="1">
    <citation type="journal article" date="2022" name="bioRxiv">
        <title>Sequencing and chromosome-scale assembly of the giantPleurodeles waltlgenome.</title>
        <authorList>
            <person name="Brown T."/>
            <person name="Elewa A."/>
            <person name="Iarovenko S."/>
            <person name="Subramanian E."/>
            <person name="Araus A.J."/>
            <person name="Petzold A."/>
            <person name="Susuki M."/>
            <person name="Suzuki K.-i.T."/>
            <person name="Hayashi T."/>
            <person name="Toyoda A."/>
            <person name="Oliveira C."/>
            <person name="Osipova E."/>
            <person name="Leigh N.D."/>
            <person name="Simon A."/>
            <person name="Yun M.H."/>
        </authorList>
    </citation>
    <scope>NUCLEOTIDE SEQUENCE</scope>
    <source>
        <strain evidence="3">20211129_DDA</strain>
        <tissue evidence="3">Liver</tissue>
    </source>
</reference>
<evidence type="ECO:0000256" key="2">
    <source>
        <dbReference type="SAM" id="MobiDB-lite"/>
    </source>
</evidence>
<dbReference type="AlphaFoldDB" id="A0AAV7SX66"/>
<keyword evidence="4" id="KW-1185">Reference proteome</keyword>
<dbReference type="Pfam" id="PF04081">
    <property type="entry name" value="DNA_pol_delta_4"/>
    <property type="match status" value="1"/>
</dbReference>
<sequence length="242" mass="28067">MASVNMIQQLFEISQEQYERHKQEVDQLTQRIDEANWGTALRTLFLLPTRRQTRRSVSGLSICYALTGTAQRTLDLTLNTPTDTAFCFGSERKVFILEAACAPRRRRGPRPGREEPLAERQPAASAMSRRNLVTDAYKAVKRPETSRKREKREEHVQETESVQTLPQSRPVASTPNEELALERLRSFDLEWRYGPCTGITRLERWERAEFLGLQPPKAIRDLVLEHRDDPRFVNSLWSDYPL</sequence>
<gene>
    <name evidence="3" type="ORF">NDU88_000718</name>
</gene>
<keyword evidence="1" id="KW-0175">Coiled coil</keyword>
<evidence type="ECO:0000256" key="1">
    <source>
        <dbReference type="SAM" id="Coils"/>
    </source>
</evidence>
<dbReference type="EMBL" id="JANPWB010000007">
    <property type="protein sequence ID" value="KAJ1168805.1"/>
    <property type="molecule type" value="Genomic_DNA"/>
</dbReference>
<dbReference type="PANTHER" id="PTHR14303:SF0">
    <property type="entry name" value="DNA POLYMERASE DELTA SUBUNIT 4"/>
    <property type="match status" value="1"/>
</dbReference>
<name>A0AAV7SX66_PLEWA</name>
<dbReference type="GO" id="GO:0043625">
    <property type="term" value="C:delta DNA polymerase complex"/>
    <property type="evidence" value="ECO:0007669"/>
    <property type="project" value="TreeGrafter"/>
</dbReference>
<accession>A0AAV7SX66</accession>
<evidence type="ECO:0008006" key="5">
    <source>
        <dbReference type="Google" id="ProtNLM"/>
    </source>
</evidence>
<feature type="compositionally biased region" description="Polar residues" evidence="2">
    <location>
        <begin position="159"/>
        <end position="176"/>
    </location>
</feature>
<dbReference type="GO" id="GO:0000731">
    <property type="term" value="P:DNA synthesis involved in DNA repair"/>
    <property type="evidence" value="ECO:0007669"/>
    <property type="project" value="InterPro"/>
</dbReference>
<feature type="region of interest" description="Disordered" evidence="2">
    <location>
        <begin position="105"/>
        <end position="176"/>
    </location>
</feature>
<protein>
    <recommendedName>
        <fullName evidence="5">DNA polymerase delta subunit 4</fullName>
    </recommendedName>
</protein>
<dbReference type="GO" id="GO:0006261">
    <property type="term" value="P:DNA-templated DNA replication"/>
    <property type="evidence" value="ECO:0007669"/>
    <property type="project" value="TreeGrafter"/>
</dbReference>
<organism evidence="3 4">
    <name type="scientific">Pleurodeles waltl</name>
    <name type="common">Iberian ribbed newt</name>
    <dbReference type="NCBI Taxonomy" id="8319"/>
    <lineage>
        <taxon>Eukaryota</taxon>
        <taxon>Metazoa</taxon>
        <taxon>Chordata</taxon>
        <taxon>Craniata</taxon>
        <taxon>Vertebrata</taxon>
        <taxon>Euteleostomi</taxon>
        <taxon>Amphibia</taxon>
        <taxon>Batrachia</taxon>
        <taxon>Caudata</taxon>
        <taxon>Salamandroidea</taxon>
        <taxon>Salamandridae</taxon>
        <taxon>Pleurodelinae</taxon>
        <taxon>Pleurodeles</taxon>
    </lineage>
</organism>
<proteinExistence type="predicted"/>
<evidence type="ECO:0000313" key="4">
    <source>
        <dbReference type="Proteomes" id="UP001066276"/>
    </source>
</evidence>